<dbReference type="EMBL" id="JMCB01000017">
    <property type="protein sequence ID" value="KFE63446.1"/>
    <property type="molecule type" value="Genomic_DNA"/>
</dbReference>
<dbReference type="AlphaFoldDB" id="A0A085W6Y3"/>
<dbReference type="Proteomes" id="UP000028725">
    <property type="component" value="Unassembled WGS sequence"/>
</dbReference>
<name>A0A085W6Y3_9BACT</name>
<proteinExistence type="predicted"/>
<organism evidence="2 3">
    <name type="scientific">Hyalangium minutum</name>
    <dbReference type="NCBI Taxonomy" id="394096"/>
    <lineage>
        <taxon>Bacteria</taxon>
        <taxon>Pseudomonadati</taxon>
        <taxon>Myxococcota</taxon>
        <taxon>Myxococcia</taxon>
        <taxon>Myxococcales</taxon>
        <taxon>Cystobacterineae</taxon>
        <taxon>Archangiaceae</taxon>
        <taxon>Hyalangium</taxon>
    </lineage>
</organism>
<evidence type="ECO:0000313" key="2">
    <source>
        <dbReference type="EMBL" id="KFE63446.1"/>
    </source>
</evidence>
<gene>
    <name evidence="2" type="ORF">DB31_2564</name>
</gene>
<evidence type="ECO:0000256" key="1">
    <source>
        <dbReference type="SAM" id="MobiDB-lite"/>
    </source>
</evidence>
<protein>
    <submittedName>
        <fullName evidence="2">Uncharacterized protein</fullName>
    </submittedName>
</protein>
<reference evidence="2 3" key="1">
    <citation type="submission" date="2014-04" db="EMBL/GenBank/DDBJ databases">
        <title>Genome assembly of Hyalangium minutum DSM 14724.</title>
        <authorList>
            <person name="Sharma G."/>
            <person name="Subramanian S."/>
        </authorList>
    </citation>
    <scope>NUCLEOTIDE SEQUENCE [LARGE SCALE GENOMIC DNA]</scope>
    <source>
        <strain evidence="2 3">DSM 14724</strain>
    </source>
</reference>
<accession>A0A085W6Y3</accession>
<dbReference type="RefSeq" id="WP_044195694.1">
    <property type="nucleotide sequence ID" value="NZ_JMCB01000017.1"/>
</dbReference>
<evidence type="ECO:0000313" key="3">
    <source>
        <dbReference type="Proteomes" id="UP000028725"/>
    </source>
</evidence>
<keyword evidence="3" id="KW-1185">Reference proteome</keyword>
<comment type="caution">
    <text evidence="2">The sequence shown here is derived from an EMBL/GenBank/DDBJ whole genome shotgun (WGS) entry which is preliminary data.</text>
</comment>
<dbReference type="OrthoDB" id="5382905at2"/>
<sequence>MEEVTRIVRRPVAKNRSEQATRITRRPLPKQKSPPTPVRAVKAPPTFLPLARFALVARVFGKERASELLEGLGESEAARAKEHLAHFAAMTSAQRQARVALEFGLRSDPAEQLRELMAEAPEALRREIFRKLPPYHRTLFPQRRLEAPDASVSPAMSTLAERLVREATR</sequence>
<feature type="region of interest" description="Disordered" evidence="1">
    <location>
        <begin position="1"/>
        <end position="42"/>
    </location>
</feature>
<dbReference type="STRING" id="394096.DB31_2564"/>